<feature type="compositionally biased region" description="Basic residues" evidence="1">
    <location>
        <begin position="224"/>
        <end position="238"/>
    </location>
</feature>
<feature type="region of interest" description="Disordered" evidence="1">
    <location>
        <begin position="188"/>
        <end position="275"/>
    </location>
</feature>
<dbReference type="PANTHER" id="PTHR33377">
    <property type="entry name" value="OS10G0134700 PROTEIN-RELATED"/>
    <property type="match status" value="1"/>
</dbReference>
<dbReference type="EMBL" id="CM008049">
    <property type="protein sequence ID" value="PVH47279.1"/>
    <property type="molecule type" value="Genomic_DNA"/>
</dbReference>
<gene>
    <name evidence="2" type="ORF">PAHAL_4G026800</name>
</gene>
<accession>A0A2T8JBI7</accession>
<feature type="compositionally biased region" description="Basic residues" evidence="1">
    <location>
        <begin position="376"/>
        <end position="385"/>
    </location>
</feature>
<feature type="region of interest" description="Disordered" evidence="1">
    <location>
        <begin position="303"/>
        <end position="340"/>
    </location>
</feature>
<proteinExistence type="predicted"/>
<feature type="compositionally biased region" description="Basic residues" evidence="1">
    <location>
        <begin position="263"/>
        <end position="274"/>
    </location>
</feature>
<evidence type="ECO:0008006" key="3">
    <source>
        <dbReference type="Google" id="ProtNLM"/>
    </source>
</evidence>
<evidence type="ECO:0000256" key="1">
    <source>
        <dbReference type="SAM" id="MobiDB-lite"/>
    </source>
</evidence>
<evidence type="ECO:0000313" key="2">
    <source>
        <dbReference type="EMBL" id="PVH47279.1"/>
    </source>
</evidence>
<dbReference type="AlphaFoldDB" id="A0A2T8JBI7"/>
<feature type="region of interest" description="Disordered" evidence="1">
    <location>
        <begin position="352"/>
        <end position="385"/>
    </location>
</feature>
<organism evidence="2">
    <name type="scientific">Panicum hallii</name>
    <dbReference type="NCBI Taxonomy" id="206008"/>
    <lineage>
        <taxon>Eukaryota</taxon>
        <taxon>Viridiplantae</taxon>
        <taxon>Streptophyta</taxon>
        <taxon>Embryophyta</taxon>
        <taxon>Tracheophyta</taxon>
        <taxon>Spermatophyta</taxon>
        <taxon>Magnoliopsida</taxon>
        <taxon>Liliopsida</taxon>
        <taxon>Poales</taxon>
        <taxon>Poaceae</taxon>
        <taxon>PACMAD clade</taxon>
        <taxon>Panicoideae</taxon>
        <taxon>Panicodae</taxon>
        <taxon>Paniceae</taxon>
        <taxon>Panicinae</taxon>
        <taxon>Panicum</taxon>
        <taxon>Panicum sect. Panicum</taxon>
    </lineage>
</organism>
<name>A0A2T8JBI7_9POAL</name>
<reference evidence="2" key="1">
    <citation type="submission" date="2018-04" db="EMBL/GenBank/DDBJ databases">
        <title>WGS assembly of Panicum hallii.</title>
        <authorList>
            <person name="Lovell J."/>
            <person name="Jenkins J."/>
            <person name="Lowry D."/>
            <person name="Mamidi S."/>
            <person name="Sreedasyam A."/>
            <person name="Weng X."/>
            <person name="Barry K."/>
            <person name="Bonette J."/>
            <person name="Campitelli B."/>
            <person name="Daum C."/>
            <person name="Gordon S."/>
            <person name="Gould B."/>
            <person name="Lipzen A."/>
            <person name="Macqueen A."/>
            <person name="Palacio-Mejia J."/>
            <person name="Plott C."/>
            <person name="Shakirov E."/>
            <person name="Shu S."/>
            <person name="Yoshinaga Y."/>
            <person name="Zane M."/>
            <person name="Rokhsar D."/>
            <person name="Grimwood J."/>
            <person name="Schmutz J."/>
            <person name="Juenger T."/>
        </authorList>
    </citation>
    <scope>NUCLEOTIDE SEQUENCE [LARGE SCALE GENOMIC DNA]</scope>
    <source>
        <strain evidence="2">FIL2</strain>
    </source>
</reference>
<feature type="compositionally biased region" description="Basic residues" evidence="1">
    <location>
        <begin position="317"/>
        <end position="326"/>
    </location>
</feature>
<protein>
    <recommendedName>
        <fullName evidence="3">Rx N-terminal domain-containing protein</fullName>
    </recommendedName>
</protein>
<dbReference type="Proteomes" id="UP000243499">
    <property type="component" value="Chromosome 4"/>
</dbReference>
<dbReference type="PANTHER" id="PTHR33377:SF55">
    <property type="entry name" value="NB-ARC DOMAIN-CONTAINING PROTEIN"/>
    <property type="match status" value="1"/>
</dbReference>
<sequence>MEFTREVVVPAAPRSLDGYCHSCLITSAGRRLERLLGNIGSLVEEAEGRHITNHHLLAHLKALASGMYRGRFALEVTDLDDASNAVGHDGGGGGGDAAVAVTVVGQRSLALRSSFNSAKRYRATSLILGGGGDDGMERLAAAVDELESLTREYTREFILLVQGYPRKVQRPVRTTLYMDRCVRREGAHRRLPDAARAGRRRAVPEHTRGRRRQEVREDHPREARLRRRARSRPLRAHRVVRDAGRRAPGRPPGPDHVGERRAGVPRRRAPHPRRAAILGGAVPARVRGSLARRRVVLERASVVPERARRREQAPLHVPRRRPRPARHGGASGAPPPAAGGVLVLLQGVRVRRRRPAGLPSDRGGRAGDLRAPGAHVPRRQGARHAARGQLRRQVLAQGALRHCQVQAPAVPRRRAARAPARARPAAIGRILPEPAQVHRAGRVQRRSC</sequence>
<feature type="compositionally biased region" description="Basic and acidic residues" evidence="1">
    <location>
        <begin position="202"/>
        <end position="223"/>
    </location>
</feature>
<dbReference type="Gramene" id="PVH47279">
    <property type="protein sequence ID" value="PVH47279"/>
    <property type="gene ID" value="PAHAL_4G026800"/>
</dbReference>